<dbReference type="PANTHER" id="PTHR45762">
    <property type="entry name" value="ZINC FINGER RNA-BINDING PROTEIN"/>
    <property type="match status" value="1"/>
</dbReference>
<reference evidence="3 4" key="1">
    <citation type="submission" date="2017-06" db="EMBL/GenBank/DDBJ databases">
        <title>Aedes aegypti genome working group (AGWG) sequencing and assembly.</title>
        <authorList>
            <consortium name="Aedes aegypti Genome Working Group (AGWG)"/>
            <person name="Matthews B.J."/>
        </authorList>
    </citation>
    <scope>NUCLEOTIDE SEQUENCE [LARGE SCALE GENOMIC DNA]</scope>
    <source>
        <strain evidence="3 4">LVP_AGWG</strain>
    </source>
</reference>
<dbReference type="OrthoDB" id="8898434at2759"/>
<dbReference type="InterPro" id="IPR043519">
    <property type="entry name" value="NT_sf"/>
</dbReference>
<dbReference type="FunFam" id="1.10.1410.40:FF:000001">
    <property type="entry name" value="interleukin enhancer-binding factor 3 isoform X1"/>
    <property type="match status" value="1"/>
</dbReference>
<feature type="region of interest" description="Disordered" evidence="1">
    <location>
        <begin position="530"/>
        <end position="562"/>
    </location>
</feature>
<dbReference type="FunFam" id="3.30.160.60:FF:000210">
    <property type="entry name" value="Zinc finger RNA-binding protein 2"/>
    <property type="match status" value="1"/>
</dbReference>
<dbReference type="SMART" id="SM00572">
    <property type="entry name" value="DZF"/>
    <property type="match status" value="1"/>
</dbReference>
<name>A0A1S4FIN9_AEDAE</name>
<dbReference type="InParanoid" id="A0A1S4FIN9"/>
<evidence type="ECO:0000256" key="1">
    <source>
        <dbReference type="SAM" id="MobiDB-lite"/>
    </source>
</evidence>
<dbReference type="GO" id="GO:0008270">
    <property type="term" value="F:zinc ion binding"/>
    <property type="evidence" value="ECO:0007669"/>
    <property type="project" value="InterPro"/>
</dbReference>
<dbReference type="InterPro" id="IPR036236">
    <property type="entry name" value="Znf_C2H2_sf"/>
</dbReference>
<dbReference type="GO" id="GO:0071011">
    <property type="term" value="C:precatalytic spliceosome"/>
    <property type="evidence" value="ECO:0007669"/>
    <property type="project" value="TreeGrafter"/>
</dbReference>
<dbReference type="InterPro" id="IPR003604">
    <property type="entry name" value="Matrin/U1-like-C_Znf_C2H2"/>
</dbReference>
<feature type="compositionally biased region" description="Basic and acidic residues" evidence="1">
    <location>
        <begin position="537"/>
        <end position="558"/>
    </location>
</feature>
<dbReference type="Pfam" id="PF12874">
    <property type="entry name" value="zf-met"/>
    <property type="match status" value="3"/>
</dbReference>
<feature type="region of interest" description="Disordered" evidence="1">
    <location>
        <begin position="342"/>
        <end position="369"/>
    </location>
</feature>
<dbReference type="InterPro" id="IPR013087">
    <property type="entry name" value="Znf_C2H2_type"/>
</dbReference>
<gene>
    <name evidence="3" type="primary">5570237</name>
</gene>
<dbReference type="GO" id="GO:0003725">
    <property type="term" value="F:double-stranded RNA binding"/>
    <property type="evidence" value="ECO:0007669"/>
    <property type="project" value="TreeGrafter"/>
</dbReference>
<dbReference type="GO" id="GO:0003727">
    <property type="term" value="F:single-stranded RNA binding"/>
    <property type="evidence" value="ECO:0007669"/>
    <property type="project" value="TreeGrafter"/>
</dbReference>
<evidence type="ECO:0000313" key="4">
    <source>
        <dbReference type="Proteomes" id="UP000008820"/>
    </source>
</evidence>
<dbReference type="PANTHER" id="PTHR45762:SF3">
    <property type="entry name" value="ZINC-FINGER PROTEIN AT 72D, ISOFORM B"/>
    <property type="match status" value="1"/>
</dbReference>
<reference evidence="3" key="2">
    <citation type="submission" date="2020-05" db="UniProtKB">
        <authorList>
            <consortium name="EnsemblMetazoa"/>
        </authorList>
    </citation>
    <scope>IDENTIFICATION</scope>
    <source>
        <strain evidence="3">LVP_AGWG</strain>
    </source>
</reference>
<dbReference type="VEuPathDB" id="VectorBase:AAEL008171"/>
<dbReference type="SMART" id="SM00451">
    <property type="entry name" value="ZnF_U1"/>
    <property type="match status" value="3"/>
</dbReference>
<dbReference type="Proteomes" id="UP000008820">
    <property type="component" value="Chromosome 3"/>
</dbReference>
<organism evidence="3 4">
    <name type="scientific">Aedes aegypti</name>
    <name type="common">Yellowfever mosquito</name>
    <name type="synonym">Culex aegypti</name>
    <dbReference type="NCBI Taxonomy" id="7159"/>
    <lineage>
        <taxon>Eukaryota</taxon>
        <taxon>Metazoa</taxon>
        <taxon>Ecdysozoa</taxon>
        <taxon>Arthropoda</taxon>
        <taxon>Hexapoda</taxon>
        <taxon>Insecta</taxon>
        <taxon>Pterygota</taxon>
        <taxon>Neoptera</taxon>
        <taxon>Endopterygota</taxon>
        <taxon>Diptera</taxon>
        <taxon>Nematocera</taxon>
        <taxon>Culicoidea</taxon>
        <taxon>Culicidae</taxon>
        <taxon>Culicinae</taxon>
        <taxon>Aedini</taxon>
        <taxon>Aedes</taxon>
        <taxon>Stegomyia</taxon>
    </lineage>
</organism>
<proteinExistence type="predicted"/>
<sequence>MFVVFCSSPATTTTILTCSTTAPGTAYPTTQTGYAVATAAAPAAAATYGTAAAAARPAGYEQAYQTAATPGTYATTATATYDYGYARTTQTYDTSKTYYQQAGATAGYTAAPTAYDTSAAGTAKVINFQPATQVTYGAQPARATIQTAKAATAQYTGQPTAYVPQTTGYSHTVTTVNTAPKPAATAQTVGQSANYSGYESALYSAATMYVAQQQNNKATNAVGGQQGGGGWQGYKKGPIGIHRFKNQNKPPPKPQPIHYCDVCKISCAGPQTYREHLEGQKHKKRELLLKQATEPGTATPARPPNSLHCELCDVTCTGNDAYAAHVRGAKHQKVVKLHTKLGKPIPACDPAPNTEKKDETDGDEHDESVKPVGSEYIEEIKDDEGKLVSFSCKLCECKFNDPNAKEMHMKGRRHRLQYKKKVQPDLFVDIKPTLKQKKMAEARAHRQAMQEEYWNRRRMAEAEMEEGGDHGMRQFGRHPFFGMLPGRRPESSDDRHVVARHAEIYPKEEELQTIQRIVSHTERALKLVSDAMTTGGAKDEKKEADSDKKDSKGDEQNKGDANQMISFHKEAEGSNVRLLKGVMRVGLLAKGLLLHGDNTVQLVVLCAEKPTTSLLKRVVTELPIQLKKVTEEQKYTVTMAPVEGAVLVSDGTITVKISLTSPLLREEANSTAANEQVNNQSSEDLLPREPCLQALAALRHAKWFQARATGLQSCVMIMRIMRDLCQRIPIWGNVSQWATELLIEKVISSAGGPLSPGECMRRVMEAVASAILINGPGLLDPCEKEPEDALANLSRQQREDITVSAQMFLRFMAFRQIHKVLGMEPLPPPKFVGNRNWRFNRKRRRSGTEGADSEADGKMVKKEENKGEGGTNNAVVDMDTESAK</sequence>
<dbReference type="Gene3D" id="3.30.160.60">
    <property type="entry name" value="Classic Zinc Finger"/>
    <property type="match status" value="3"/>
</dbReference>
<feature type="region of interest" description="Disordered" evidence="1">
    <location>
        <begin position="835"/>
        <end position="884"/>
    </location>
</feature>
<dbReference type="FunCoup" id="A0A1S4FIN9">
    <property type="interactions" value="1701"/>
</dbReference>
<dbReference type="PROSITE" id="PS00028">
    <property type="entry name" value="ZINC_FINGER_C2H2_1"/>
    <property type="match status" value="1"/>
</dbReference>
<dbReference type="Pfam" id="PF07528">
    <property type="entry name" value="DZF_N"/>
    <property type="match status" value="1"/>
</dbReference>
<dbReference type="InterPro" id="IPR006561">
    <property type="entry name" value="DZF_dom"/>
</dbReference>
<protein>
    <recommendedName>
        <fullName evidence="2">DZF domain-containing protein</fullName>
    </recommendedName>
</protein>
<feature type="domain" description="DZF" evidence="2">
    <location>
        <begin position="473"/>
        <end position="866"/>
    </location>
</feature>
<evidence type="ECO:0000313" key="3">
    <source>
        <dbReference type="EnsemblMetazoa" id="AAEL008171-PA"/>
    </source>
</evidence>
<dbReference type="PROSITE" id="PS51703">
    <property type="entry name" value="DZF"/>
    <property type="match status" value="1"/>
</dbReference>
<dbReference type="AlphaFoldDB" id="A0A1S4FIN9"/>
<dbReference type="Gene3D" id="3.30.460.10">
    <property type="entry name" value="Beta Polymerase, domain 2"/>
    <property type="match status" value="1"/>
</dbReference>
<accession>A0A1S4FIN9</accession>
<feature type="compositionally biased region" description="Basic and acidic residues" evidence="1">
    <location>
        <begin position="855"/>
        <end position="867"/>
    </location>
</feature>
<dbReference type="InterPro" id="IPR049402">
    <property type="entry name" value="DZF_dom_C"/>
</dbReference>
<dbReference type="FunFam" id="3.30.460.10:FF:000010">
    <property type="entry name" value="Zinc finger RNA-binding protein 2"/>
    <property type="match status" value="1"/>
</dbReference>
<dbReference type="InterPro" id="IPR049401">
    <property type="entry name" value="DZF_dom_N"/>
</dbReference>
<dbReference type="SMART" id="SM00355">
    <property type="entry name" value="ZnF_C2H2"/>
    <property type="match status" value="3"/>
</dbReference>
<evidence type="ECO:0000259" key="2">
    <source>
        <dbReference type="PROSITE" id="PS51703"/>
    </source>
</evidence>
<dbReference type="Pfam" id="PF20965">
    <property type="entry name" value="DZF_C"/>
    <property type="match status" value="1"/>
</dbReference>
<dbReference type="Gene3D" id="1.10.1410.40">
    <property type="match status" value="1"/>
</dbReference>
<dbReference type="EnsemblMetazoa" id="AAEL008171-RA">
    <property type="protein sequence ID" value="AAEL008171-PA"/>
    <property type="gene ID" value="AAEL008171"/>
</dbReference>
<keyword evidence="4" id="KW-1185">Reference proteome</keyword>
<dbReference type="FunFam" id="3.30.160.60:FF:002080">
    <property type="entry name" value="Zinc finger RNA-binding protein"/>
    <property type="match status" value="1"/>
</dbReference>
<dbReference type="SUPFAM" id="SSF57667">
    <property type="entry name" value="beta-beta-alpha zinc fingers"/>
    <property type="match status" value="3"/>
</dbReference>